<dbReference type="Proteomes" id="UP001295794">
    <property type="component" value="Unassembled WGS sequence"/>
</dbReference>
<evidence type="ECO:0008006" key="3">
    <source>
        <dbReference type="Google" id="ProtNLM"/>
    </source>
</evidence>
<name>A0AAD2H1R3_9AGAR</name>
<protein>
    <recommendedName>
        <fullName evidence="3">Cytochrome P450</fullName>
    </recommendedName>
</protein>
<dbReference type="InterPro" id="IPR001128">
    <property type="entry name" value="Cyt_P450"/>
</dbReference>
<dbReference type="AlphaFoldDB" id="A0AAD2H1R3"/>
<accession>A0AAD2H1R3</accession>
<dbReference type="InterPro" id="IPR036396">
    <property type="entry name" value="Cyt_P450_sf"/>
</dbReference>
<evidence type="ECO:0000313" key="1">
    <source>
        <dbReference type="EMBL" id="CAK5266569.1"/>
    </source>
</evidence>
<reference evidence="1" key="1">
    <citation type="submission" date="2023-11" db="EMBL/GenBank/DDBJ databases">
        <authorList>
            <person name="De Vega J J."/>
            <person name="De Vega J J."/>
        </authorList>
    </citation>
    <scope>NUCLEOTIDE SEQUENCE</scope>
</reference>
<gene>
    <name evidence="1" type="ORF">MYCIT1_LOCUS8411</name>
</gene>
<dbReference type="EMBL" id="CAVNYO010000109">
    <property type="protein sequence ID" value="CAK5266569.1"/>
    <property type="molecule type" value="Genomic_DNA"/>
</dbReference>
<dbReference type="Gene3D" id="1.10.630.10">
    <property type="entry name" value="Cytochrome P450"/>
    <property type="match status" value="1"/>
</dbReference>
<evidence type="ECO:0000313" key="2">
    <source>
        <dbReference type="Proteomes" id="UP001295794"/>
    </source>
</evidence>
<proteinExistence type="predicted"/>
<dbReference type="GO" id="GO:0004497">
    <property type="term" value="F:monooxygenase activity"/>
    <property type="evidence" value="ECO:0007669"/>
    <property type="project" value="InterPro"/>
</dbReference>
<dbReference type="GO" id="GO:0005506">
    <property type="term" value="F:iron ion binding"/>
    <property type="evidence" value="ECO:0007669"/>
    <property type="project" value="InterPro"/>
</dbReference>
<dbReference type="GO" id="GO:0020037">
    <property type="term" value="F:heme binding"/>
    <property type="evidence" value="ECO:0007669"/>
    <property type="project" value="InterPro"/>
</dbReference>
<keyword evidence="2" id="KW-1185">Reference proteome</keyword>
<comment type="caution">
    <text evidence="1">The sequence shown here is derived from an EMBL/GenBank/DDBJ whole genome shotgun (WGS) entry which is preliminary data.</text>
</comment>
<sequence>MSPWNLTLVIAGIAALGVYYTSSASRKRTRDVDGLPRPPRESWLFGNLLQLFLPRNYGDHEFGWHAEYGDVYVIHGVLGQSRMMVADPVALNHLLRNDHVHLAPMMLGLARSLLGRGNAMALRDALHRKLRAALNLGFAPAVVKGYLATFESVARGCTTQITKALDSEDGQEGSVVNIAEPLSTATLSAISQGSRA</sequence>
<dbReference type="SUPFAM" id="SSF48264">
    <property type="entry name" value="Cytochrome P450"/>
    <property type="match status" value="1"/>
</dbReference>
<organism evidence="1 2">
    <name type="scientific">Mycena citricolor</name>
    <dbReference type="NCBI Taxonomy" id="2018698"/>
    <lineage>
        <taxon>Eukaryota</taxon>
        <taxon>Fungi</taxon>
        <taxon>Dikarya</taxon>
        <taxon>Basidiomycota</taxon>
        <taxon>Agaricomycotina</taxon>
        <taxon>Agaricomycetes</taxon>
        <taxon>Agaricomycetidae</taxon>
        <taxon>Agaricales</taxon>
        <taxon>Marasmiineae</taxon>
        <taxon>Mycenaceae</taxon>
        <taxon>Mycena</taxon>
    </lineage>
</organism>
<dbReference type="GO" id="GO:0016705">
    <property type="term" value="F:oxidoreductase activity, acting on paired donors, with incorporation or reduction of molecular oxygen"/>
    <property type="evidence" value="ECO:0007669"/>
    <property type="project" value="InterPro"/>
</dbReference>
<dbReference type="Pfam" id="PF00067">
    <property type="entry name" value="p450"/>
    <property type="match status" value="1"/>
</dbReference>